<evidence type="ECO:0000313" key="8">
    <source>
        <dbReference type="Proteomes" id="UP001238540"/>
    </source>
</evidence>
<dbReference type="PANTHER" id="PTHR33931">
    <property type="entry name" value="HOLIN-LIKE PROTEIN CIDA-RELATED"/>
    <property type="match status" value="1"/>
</dbReference>
<dbReference type="Proteomes" id="UP001238540">
    <property type="component" value="Unassembled WGS sequence"/>
</dbReference>
<keyword evidence="4 6" id="KW-1133">Transmembrane helix</keyword>
<evidence type="ECO:0000313" key="7">
    <source>
        <dbReference type="EMBL" id="MDN3610160.1"/>
    </source>
</evidence>
<keyword evidence="3 6" id="KW-0812">Transmembrane</keyword>
<dbReference type="PANTHER" id="PTHR33931:SF5">
    <property type="entry name" value="UPF0299 MEMBRANE PROTEIN YOHJ"/>
    <property type="match status" value="1"/>
</dbReference>
<feature type="transmembrane region" description="Helical" evidence="6">
    <location>
        <begin position="64"/>
        <end position="83"/>
    </location>
</feature>
<sequence>MANTCLRYAVSMGLILICLMVGHYIQIITTTSIPSSIIGMLLLFFLLASGLVSAKWVRPSANLLIRYMVLLFVPISVGLMQHFDMLINNALPILASAIGGTFIVIVVLGLLLEKLLKGGGR</sequence>
<keyword evidence="5 6" id="KW-0472">Membrane</keyword>
<gene>
    <name evidence="7" type="ORF">QWZ16_10650</name>
</gene>
<proteinExistence type="predicted"/>
<keyword evidence="2" id="KW-1003">Cell membrane</keyword>
<evidence type="ECO:0000256" key="6">
    <source>
        <dbReference type="SAM" id="Phobius"/>
    </source>
</evidence>
<comment type="caution">
    <text evidence="7">The sequence shown here is derived from an EMBL/GenBank/DDBJ whole genome shotgun (WGS) entry which is preliminary data.</text>
</comment>
<evidence type="ECO:0000256" key="3">
    <source>
        <dbReference type="ARBA" id="ARBA00022692"/>
    </source>
</evidence>
<evidence type="ECO:0000256" key="1">
    <source>
        <dbReference type="ARBA" id="ARBA00004651"/>
    </source>
</evidence>
<evidence type="ECO:0000256" key="2">
    <source>
        <dbReference type="ARBA" id="ARBA00022475"/>
    </source>
</evidence>
<reference evidence="8" key="1">
    <citation type="journal article" date="2019" name="Int. J. Syst. Evol. Microbiol.">
        <title>The Global Catalogue of Microorganisms (GCM) 10K type strain sequencing project: providing services to taxonomists for standard genome sequencing and annotation.</title>
        <authorList>
            <consortium name="The Broad Institute Genomics Platform"/>
            <consortium name="The Broad Institute Genome Sequencing Center for Infectious Disease"/>
            <person name="Wu L."/>
            <person name="Ma J."/>
        </authorList>
    </citation>
    <scope>NUCLEOTIDE SEQUENCE [LARGE SCALE GENOMIC DNA]</scope>
    <source>
        <strain evidence="8">CECT 7398</strain>
    </source>
</reference>
<evidence type="ECO:0000256" key="4">
    <source>
        <dbReference type="ARBA" id="ARBA00022989"/>
    </source>
</evidence>
<comment type="subcellular location">
    <subcellularLocation>
        <location evidence="1">Cell membrane</location>
        <topology evidence="1">Multi-pass membrane protein</topology>
    </subcellularLocation>
</comment>
<evidence type="ECO:0000256" key="5">
    <source>
        <dbReference type="ARBA" id="ARBA00023136"/>
    </source>
</evidence>
<feature type="transmembrane region" description="Helical" evidence="6">
    <location>
        <begin position="7"/>
        <end position="27"/>
    </location>
</feature>
<name>A0ABT8BVJ8_9VIBR</name>
<feature type="transmembrane region" description="Helical" evidence="6">
    <location>
        <begin position="89"/>
        <end position="112"/>
    </location>
</feature>
<dbReference type="RefSeq" id="WP_076589337.1">
    <property type="nucleotide sequence ID" value="NZ_JABEYA020000001.1"/>
</dbReference>
<dbReference type="EMBL" id="JAUFQC010000001">
    <property type="protein sequence ID" value="MDN3610160.1"/>
    <property type="molecule type" value="Genomic_DNA"/>
</dbReference>
<feature type="transmembrane region" description="Helical" evidence="6">
    <location>
        <begin position="33"/>
        <end position="52"/>
    </location>
</feature>
<dbReference type="Pfam" id="PF03788">
    <property type="entry name" value="LrgA"/>
    <property type="match status" value="1"/>
</dbReference>
<keyword evidence="8" id="KW-1185">Reference proteome</keyword>
<protein>
    <submittedName>
        <fullName evidence="7">CidA/LrgA family protein</fullName>
    </submittedName>
</protein>
<dbReference type="InterPro" id="IPR005538">
    <property type="entry name" value="LrgA/CidA"/>
</dbReference>
<organism evidence="7 8">
    <name type="scientific">Vibrio ostreicida</name>
    <dbReference type="NCBI Taxonomy" id="526588"/>
    <lineage>
        <taxon>Bacteria</taxon>
        <taxon>Pseudomonadati</taxon>
        <taxon>Pseudomonadota</taxon>
        <taxon>Gammaproteobacteria</taxon>
        <taxon>Vibrionales</taxon>
        <taxon>Vibrionaceae</taxon>
        <taxon>Vibrio</taxon>
    </lineage>
</organism>
<accession>A0ABT8BVJ8</accession>